<organism evidence="12 13">
    <name type="scientific">Benzoatithermus flavus</name>
    <dbReference type="NCBI Taxonomy" id="3108223"/>
    <lineage>
        <taxon>Bacteria</taxon>
        <taxon>Pseudomonadati</taxon>
        <taxon>Pseudomonadota</taxon>
        <taxon>Alphaproteobacteria</taxon>
        <taxon>Geminicoccales</taxon>
        <taxon>Geminicoccaceae</taxon>
        <taxon>Benzoatithermus</taxon>
    </lineage>
</organism>
<dbReference type="Pfam" id="PF00106">
    <property type="entry name" value="adh_short"/>
    <property type="match status" value="1"/>
</dbReference>
<comment type="catalytic activity">
    <reaction evidence="10">
        <text>(6S)-5,6,7,8-tetrahydrofolate + NADP(+) = 7,8-dihydrofolate + NADPH + H(+)</text>
        <dbReference type="Rhea" id="RHEA:15009"/>
        <dbReference type="ChEBI" id="CHEBI:15378"/>
        <dbReference type="ChEBI" id="CHEBI:57451"/>
        <dbReference type="ChEBI" id="CHEBI:57453"/>
        <dbReference type="ChEBI" id="CHEBI:57783"/>
        <dbReference type="ChEBI" id="CHEBI:58349"/>
        <dbReference type="EC" id="1.5.1.3"/>
    </reaction>
</comment>
<dbReference type="PANTHER" id="PTHR43639">
    <property type="entry name" value="OXIDOREDUCTASE, SHORT-CHAIN DEHYDROGENASE/REDUCTASE FAMILY (AFU_ORTHOLOGUE AFUA_5G02870)"/>
    <property type="match status" value="1"/>
</dbReference>
<dbReference type="SUPFAM" id="SSF51735">
    <property type="entry name" value="NAD(P)-binding Rossmann-fold domains"/>
    <property type="match status" value="1"/>
</dbReference>
<evidence type="ECO:0000313" key="13">
    <source>
        <dbReference type="Proteomes" id="UP001375743"/>
    </source>
</evidence>
<protein>
    <recommendedName>
        <fullName evidence="8">Dihydromonapterin reductase</fullName>
        <ecNumber evidence="1">1.5.1.3</ecNumber>
        <ecNumber evidence="7">1.5.1.50</ecNumber>
    </recommendedName>
    <alternativeName>
        <fullName evidence="9">Dihydrofolate reductase</fullName>
    </alternativeName>
</protein>
<sequence length="246" mass="26460">MRPTTASSLFDDAILVTGAGRRVGLHLARRLMRSGHPVIAHYRSRTEGIDGLEQEGAVCVQADLAVNEDVERLSATVRNVARSLRAVVHNASSFAVTAADPREALVQLDLFYAVHMRAPFALNLALADLLHRCSARHADIVHITDIYADKPNPVFDAYCATKAGLQNLTLSLAKRLAPKIKVNAIQPGPILFKEWHGPEARTRVLAETPMGEEGGAEAIGLAVEAILANHYQTGAVVAVDGGRRLA</sequence>
<dbReference type="Proteomes" id="UP001375743">
    <property type="component" value="Unassembled WGS sequence"/>
</dbReference>
<evidence type="ECO:0000256" key="5">
    <source>
        <dbReference type="ARBA" id="ARBA00037508"/>
    </source>
</evidence>
<evidence type="ECO:0000256" key="4">
    <source>
        <dbReference type="ARBA" id="ARBA00023002"/>
    </source>
</evidence>
<dbReference type="InterPro" id="IPR020904">
    <property type="entry name" value="Sc_DH/Rdtase_CS"/>
</dbReference>
<evidence type="ECO:0000256" key="8">
    <source>
        <dbReference type="ARBA" id="ARBA00039631"/>
    </source>
</evidence>
<dbReference type="EC" id="1.5.1.50" evidence="7"/>
<evidence type="ECO:0000256" key="10">
    <source>
        <dbReference type="ARBA" id="ARBA00048873"/>
    </source>
</evidence>
<evidence type="ECO:0000256" key="6">
    <source>
        <dbReference type="ARBA" id="ARBA00038212"/>
    </source>
</evidence>
<evidence type="ECO:0000256" key="3">
    <source>
        <dbReference type="ARBA" id="ARBA00022857"/>
    </source>
</evidence>
<proteinExistence type="inferred from homology"/>
<keyword evidence="4" id="KW-0560">Oxidoreductase</keyword>
<dbReference type="Gene3D" id="3.40.50.720">
    <property type="entry name" value="NAD(P)-binding Rossmann-like Domain"/>
    <property type="match status" value="1"/>
</dbReference>
<accession>A0ABU8XW83</accession>
<dbReference type="EC" id="1.5.1.3" evidence="1"/>
<evidence type="ECO:0000256" key="7">
    <source>
        <dbReference type="ARBA" id="ARBA00039145"/>
    </source>
</evidence>
<keyword evidence="3" id="KW-0521">NADP</keyword>
<gene>
    <name evidence="12" type="ORF">U1T56_19975</name>
</gene>
<dbReference type="EMBL" id="JBBLZC010000027">
    <property type="protein sequence ID" value="MEK0085437.1"/>
    <property type="molecule type" value="Genomic_DNA"/>
</dbReference>
<evidence type="ECO:0000256" key="11">
    <source>
        <dbReference type="ARBA" id="ARBA00049376"/>
    </source>
</evidence>
<dbReference type="PRINTS" id="PR00081">
    <property type="entry name" value="GDHRDH"/>
</dbReference>
<dbReference type="RefSeq" id="WP_418161286.1">
    <property type="nucleotide sequence ID" value="NZ_JBBLZC010000027.1"/>
</dbReference>
<evidence type="ECO:0000313" key="12">
    <source>
        <dbReference type="EMBL" id="MEK0085437.1"/>
    </source>
</evidence>
<evidence type="ECO:0000256" key="1">
    <source>
        <dbReference type="ARBA" id="ARBA00012856"/>
    </source>
</evidence>
<comment type="function">
    <text evidence="5">Catalyzes the reduction of dihydromonapterin to tetrahydromonapterin. Also has lower activity with dihydrofolate.</text>
</comment>
<dbReference type="PROSITE" id="PS00061">
    <property type="entry name" value="ADH_SHORT"/>
    <property type="match status" value="1"/>
</dbReference>
<reference evidence="12 13" key="1">
    <citation type="submission" date="2024-01" db="EMBL/GenBank/DDBJ databases">
        <title>Multi-omics insights into the function and evolution of sodium benzoate biodegradation pathways in Benzoatithermus flavus gen. nov., sp. nov. from hot spring.</title>
        <authorList>
            <person name="Hu C.-J."/>
            <person name="Li W.-J."/>
        </authorList>
    </citation>
    <scope>NUCLEOTIDE SEQUENCE [LARGE SCALE GENOMIC DNA]</scope>
    <source>
        <strain evidence="12 13">SYSU G07066</strain>
    </source>
</reference>
<name>A0ABU8XW83_9PROT</name>
<comment type="catalytic activity">
    <reaction evidence="11">
        <text>7,8-dihydromonapterin + NADPH + H(+) = 5,6,7,8-tetrahydromonapterin + NADP(+)</text>
        <dbReference type="Rhea" id="RHEA:34847"/>
        <dbReference type="ChEBI" id="CHEBI:15378"/>
        <dbReference type="ChEBI" id="CHEBI:57783"/>
        <dbReference type="ChEBI" id="CHEBI:58349"/>
        <dbReference type="ChEBI" id="CHEBI:71175"/>
        <dbReference type="ChEBI" id="CHEBI:71177"/>
        <dbReference type="EC" id="1.5.1.50"/>
    </reaction>
</comment>
<keyword evidence="2" id="KW-0554">One-carbon metabolism</keyword>
<dbReference type="PANTHER" id="PTHR43639:SF6">
    <property type="entry name" value="DIHYDROMONAPTERIN REDUCTASE"/>
    <property type="match status" value="1"/>
</dbReference>
<comment type="caution">
    <text evidence="12">The sequence shown here is derived from an EMBL/GenBank/DDBJ whole genome shotgun (WGS) entry which is preliminary data.</text>
</comment>
<dbReference type="InterPro" id="IPR002347">
    <property type="entry name" value="SDR_fam"/>
</dbReference>
<comment type="similarity">
    <text evidence="6">Belongs to the short-chain dehydrogenases/reductases (SDR) family. FolM subfamily.</text>
</comment>
<evidence type="ECO:0000256" key="2">
    <source>
        <dbReference type="ARBA" id="ARBA00022563"/>
    </source>
</evidence>
<evidence type="ECO:0000256" key="9">
    <source>
        <dbReference type="ARBA" id="ARBA00042299"/>
    </source>
</evidence>
<dbReference type="InterPro" id="IPR036291">
    <property type="entry name" value="NAD(P)-bd_dom_sf"/>
</dbReference>
<keyword evidence="13" id="KW-1185">Reference proteome</keyword>